<keyword evidence="2" id="KW-1185">Reference proteome</keyword>
<name>A0ABQ6NXB5_9BACL</name>
<protein>
    <submittedName>
        <fullName evidence="1">Uncharacterized protein</fullName>
    </submittedName>
</protein>
<organism evidence="1 2">
    <name type="scientific">Paenibacillus glycanilyticus</name>
    <dbReference type="NCBI Taxonomy" id="126569"/>
    <lineage>
        <taxon>Bacteria</taxon>
        <taxon>Bacillati</taxon>
        <taxon>Bacillota</taxon>
        <taxon>Bacilli</taxon>
        <taxon>Bacillales</taxon>
        <taxon>Paenibacillaceae</taxon>
        <taxon>Paenibacillus</taxon>
    </lineage>
</organism>
<reference evidence="1 2" key="1">
    <citation type="submission" date="2023-05" db="EMBL/GenBank/DDBJ databases">
        <title>Draft genome of Paenibacillus sp. CCS26.</title>
        <authorList>
            <person name="Akita H."/>
            <person name="Shinto Y."/>
            <person name="Kimura Z."/>
        </authorList>
    </citation>
    <scope>NUCLEOTIDE SEQUENCE [LARGE SCALE GENOMIC DNA]</scope>
    <source>
        <strain evidence="1 2">CCS26</strain>
    </source>
</reference>
<proteinExistence type="predicted"/>
<accession>A0ABQ6NXB5</accession>
<evidence type="ECO:0000313" key="1">
    <source>
        <dbReference type="EMBL" id="GMK48782.1"/>
    </source>
</evidence>
<dbReference type="SUPFAM" id="SSF55729">
    <property type="entry name" value="Acyl-CoA N-acyltransferases (Nat)"/>
    <property type="match status" value="1"/>
</dbReference>
<dbReference type="Proteomes" id="UP001285921">
    <property type="component" value="Unassembled WGS sequence"/>
</dbReference>
<gene>
    <name evidence="1" type="ORF">PghCCS26_59120</name>
</gene>
<comment type="caution">
    <text evidence="1">The sequence shown here is derived from an EMBL/GenBank/DDBJ whole genome shotgun (WGS) entry which is preliminary data.</text>
</comment>
<evidence type="ECO:0000313" key="2">
    <source>
        <dbReference type="Proteomes" id="UP001285921"/>
    </source>
</evidence>
<dbReference type="InterPro" id="IPR016181">
    <property type="entry name" value="Acyl_CoA_acyltransferase"/>
</dbReference>
<sequence length="115" mass="13574">MLFDDEHGKLQGYIQYRLEAEGDTVFIESAILSPAYRSGMQFYKGFAKWTNHVMEEYAEIQWVKFHVRADHAYLINLYSKFAREIGETESRGRAELVFETAFDELRSYLRSDDTK</sequence>
<dbReference type="EMBL" id="BTCL01000036">
    <property type="protein sequence ID" value="GMK48782.1"/>
    <property type="molecule type" value="Genomic_DNA"/>
</dbReference>